<keyword evidence="1" id="KW-0732">Signal</keyword>
<feature type="chain" id="PRO_5046907315" evidence="1">
    <location>
        <begin position="24"/>
        <end position="387"/>
    </location>
</feature>
<dbReference type="SUPFAM" id="SSF82171">
    <property type="entry name" value="DPP6 N-terminal domain-like"/>
    <property type="match status" value="1"/>
</dbReference>
<dbReference type="Pfam" id="PF00400">
    <property type="entry name" value="WD40"/>
    <property type="match status" value="1"/>
</dbReference>
<dbReference type="PANTHER" id="PTHR19879:SF9">
    <property type="entry name" value="TRANSCRIPTION INITIATION FACTOR TFIID SUBUNIT 5"/>
    <property type="match status" value="1"/>
</dbReference>
<evidence type="ECO:0000256" key="1">
    <source>
        <dbReference type="SAM" id="SignalP"/>
    </source>
</evidence>
<keyword evidence="3" id="KW-1185">Reference proteome</keyword>
<dbReference type="InterPro" id="IPR001680">
    <property type="entry name" value="WD40_rpt"/>
</dbReference>
<accession>A0ABV0JI71</accession>
<dbReference type="Gene3D" id="2.130.10.10">
    <property type="entry name" value="YVTN repeat-like/Quinoprotein amine dehydrogenase"/>
    <property type="match status" value="2"/>
</dbReference>
<dbReference type="InterPro" id="IPR015943">
    <property type="entry name" value="WD40/YVTN_repeat-like_dom_sf"/>
</dbReference>
<dbReference type="Proteomes" id="UP001442494">
    <property type="component" value="Unassembled WGS sequence"/>
</dbReference>
<name>A0ABV0JI71_9CYAN</name>
<protein>
    <submittedName>
        <fullName evidence="2">Uncharacterized protein</fullName>
    </submittedName>
</protein>
<dbReference type="SMART" id="SM00320">
    <property type="entry name" value="WD40"/>
    <property type="match status" value="5"/>
</dbReference>
<evidence type="ECO:0000313" key="2">
    <source>
        <dbReference type="EMBL" id="MEP0863101.1"/>
    </source>
</evidence>
<sequence>MKKTTALTVTVLAIATLVGTSVAKSAGFFAQAPTPAVAQAKPSWENSKLVHKLPTVANYAKFSSNGLLLVCNGEQGKAIQLWDVRKGELLSSIKADDTTTTSFGDVAISPDGQFVASIIYSQIDKSIGVGLWNRKTGEAIWKKPIFTNSAEFRSPKDSGENFPASIVSSLEFSPNGRFIASSARKYFGSENPQIQLWDVATGEKRFVLRSNIKSLRRMSFSPDSQVLASLGSNESILKGGTYHWQGLIQLWNPNTGQLLHTLKEKNELIPKSIAFSPDGRTLTSLSKDAIYEAHLRTWDVNTGGTVRTVPASVDRTDDQLSLSPDAKTYLVAGQVAGSRIINAEIRKEWPLGGFDVSSGASTGLFSPDGQMLAVPTVAGIPIWQAGN</sequence>
<reference evidence="2 3" key="1">
    <citation type="submission" date="2022-04" db="EMBL/GenBank/DDBJ databases">
        <title>Positive selection, recombination, and allopatry shape intraspecific diversity of widespread and dominant cyanobacteria.</title>
        <authorList>
            <person name="Wei J."/>
            <person name="Shu W."/>
            <person name="Hu C."/>
        </authorList>
    </citation>
    <scope>NUCLEOTIDE SEQUENCE [LARGE SCALE GENOMIC DNA]</scope>
    <source>
        <strain evidence="2 3">GB2-A5</strain>
    </source>
</reference>
<dbReference type="RefSeq" id="WP_190427716.1">
    <property type="nucleotide sequence ID" value="NZ_JAMPKK010000002.1"/>
</dbReference>
<evidence type="ECO:0000313" key="3">
    <source>
        <dbReference type="Proteomes" id="UP001442494"/>
    </source>
</evidence>
<gene>
    <name evidence="2" type="ORF">NDI37_01295</name>
</gene>
<organism evidence="2 3">
    <name type="scientific">Funiculus sociatus GB2-A5</name>
    <dbReference type="NCBI Taxonomy" id="2933946"/>
    <lineage>
        <taxon>Bacteria</taxon>
        <taxon>Bacillati</taxon>
        <taxon>Cyanobacteriota</taxon>
        <taxon>Cyanophyceae</taxon>
        <taxon>Coleofasciculales</taxon>
        <taxon>Coleofasciculaceae</taxon>
        <taxon>Funiculus</taxon>
    </lineage>
</organism>
<proteinExistence type="predicted"/>
<dbReference type="PANTHER" id="PTHR19879">
    <property type="entry name" value="TRANSCRIPTION INITIATION FACTOR TFIID"/>
    <property type="match status" value="1"/>
</dbReference>
<comment type="caution">
    <text evidence="2">The sequence shown here is derived from an EMBL/GenBank/DDBJ whole genome shotgun (WGS) entry which is preliminary data.</text>
</comment>
<dbReference type="EMBL" id="JAMPKK010000002">
    <property type="protein sequence ID" value="MEP0863101.1"/>
    <property type="molecule type" value="Genomic_DNA"/>
</dbReference>
<feature type="signal peptide" evidence="1">
    <location>
        <begin position="1"/>
        <end position="23"/>
    </location>
</feature>